<evidence type="ECO:0000256" key="1">
    <source>
        <dbReference type="ARBA" id="ARBA00004651"/>
    </source>
</evidence>
<protein>
    <submittedName>
        <fullName evidence="9">Type IV secretory system conjugative DNA transfer family protein</fullName>
    </submittedName>
</protein>
<feature type="region of interest" description="Disordered" evidence="7">
    <location>
        <begin position="781"/>
        <end position="801"/>
    </location>
</feature>
<proteinExistence type="inferred from homology"/>
<keyword evidence="4 8" id="KW-0812">Transmembrane</keyword>
<feature type="transmembrane region" description="Helical" evidence="8">
    <location>
        <begin position="101"/>
        <end position="122"/>
    </location>
</feature>
<reference evidence="9" key="2">
    <citation type="journal article" date="2021" name="PeerJ">
        <title>Extensive microbial diversity within the chicken gut microbiome revealed by metagenomics and culture.</title>
        <authorList>
            <person name="Gilroy R."/>
            <person name="Ravi A."/>
            <person name="Getino M."/>
            <person name="Pursley I."/>
            <person name="Horton D.L."/>
            <person name="Alikhan N.F."/>
            <person name="Baker D."/>
            <person name="Gharbi K."/>
            <person name="Hall N."/>
            <person name="Watson M."/>
            <person name="Adriaenssens E.M."/>
            <person name="Foster-Nyarko E."/>
            <person name="Jarju S."/>
            <person name="Secka A."/>
            <person name="Antonio M."/>
            <person name="Oren A."/>
            <person name="Chaudhuri R.R."/>
            <person name="La Ragione R."/>
            <person name="Hildebrand F."/>
            <person name="Pallen M.J."/>
        </authorList>
    </citation>
    <scope>NUCLEOTIDE SEQUENCE</scope>
    <source>
        <strain evidence="9">10532</strain>
    </source>
</reference>
<feature type="transmembrane region" description="Helical" evidence="8">
    <location>
        <begin position="21"/>
        <end position="44"/>
    </location>
</feature>
<dbReference type="Pfam" id="PF02534">
    <property type="entry name" value="T4SS-DNA_transf"/>
    <property type="match status" value="1"/>
</dbReference>
<dbReference type="Gene3D" id="3.40.50.300">
    <property type="entry name" value="P-loop containing nucleotide triphosphate hydrolases"/>
    <property type="match status" value="1"/>
</dbReference>
<comment type="caution">
    <text evidence="9">The sequence shown here is derived from an EMBL/GenBank/DDBJ whole genome shotgun (WGS) entry which is preliminary data.</text>
</comment>
<dbReference type="AlphaFoldDB" id="A0A9D9HNL0"/>
<evidence type="ECO:0000256" key="8">
    <source>
        <dbReference type="SAM" id="Phobius"/>
    </source>
</evidence>
<keyword evidence="5 8" id="KW-1133">Transmembrane helix</keyword>
<dbReference type="Proteomes" id="UP000823638">
    <property type="component" value="Unassembled WGS sequence"/>
</dbReference>
<organism evidence="9 10">
    <name type="scientific">Candidatus Gallitreponema excrementavium</name>
    <dbReference type="NCBI Taxonomy" id="2840840"/>
    <lineage>
        <taxon>Bacteria</taxon>
        <taxon>Pseudomonadati</taxon>
        <taxon>Spirochaetota</taxon>
        <taxon>Spirochaetia</taxon>
        <taxon>Spirochaetales</taxon>
        <taxon>Candidatus Gallitreponema</taxon>
    </lineage>
</organism>
<evidence type="ECO:0000256" key="3">
    <source>
        <dbReference type="ARBA" id="ARBA00022475"/>
    </source>
</evidence>
<comment type="similarity">
    <text evidence="2">Belongs to the VirD4/TraG family.</text>
</comment>
<evidence type="ECO:0000256" key="7">
    <source>
        <dbReference type="SAM" id="MobiDB-lite"/>
    </source>
</evidence>
<dbReference type="InterPro" id="IPR051539">
    <property type="entry name" value="T4SS-coupling_protein"/>
</dbReference>
<keyword evidence="6 8" id="KW-0472">Membrane</keyword>
<dbReference type="PANTHER" id="PTHR37937">
    <property type="entry name" value="CONJUGATIVE TRANSFER: DNA TRANSPORT"/>
    <property type="match status" value="1"/>
</dbReference>
<reference evidence="9" key="1">
    <citation type="submission" date="2020-10" db="EMBL/GenBank/DDBJ databases">
        <authorList>
            <person name="Gilroy R."/>
        </authorList>
    </citation>
    <scope>NUCLEOTIDE SEQUENCE</scope>
    <source>
        <strain evidence="9">10532</strain>
    </source>
</reference>
<dbReference type="InterPro" id="IPR003688">
    <property type="entry name" value="TraG/VirD4"/>
</dbReference>
<evidence type="ECO:0000256" key="2">
    <source>
        <dbReference type="ARBA" id="ARBA00008806"/>
    </source>
</evidence>
<evidence type="ECO:0000256" key="5">
    <source>
        <dbReference type="ARBA" id="ARBA00022989"/>
    </source>
</evidence>
<evidence type="ECO:0000313" key="10">
    <source>
        <dbReference type="Proteomes" id="UP000823638"/>
    </source>
</evidence>
<gene>
    <name evidence="9" type="ORF">IAA81_02255</name>
</gene>
<dbReference type="EMBL" id="JADIMM010000025">
    <property type="protein sequence ID" value="MBO8457033.1"/>
    <property type="molecule type" value="Genomic_DNA"/>
</dbReference>
<evidence type="ECO:0000313" key="9">
    <source>
        <dbReference type="EMBL" id="MBO8457033.1"/>
    </source>
</evidence>
<sequence length="809" mass="91611">MQKNEFLRKRPDQKNRNLIYDLSNLIIPVLIAVVGIIISTQTFARLVGYDPQYTDQPFFITKKEFLFIDKGYPFYNPGLVLLNILSRGLTDNLIQSVILQALFPLVLCGGIAVASFFIISIIRGNGLNKNENLYGTARWGTEKDIKKFGLAEKRGIVLAEFQKAVVNAVINPKDSSIILSLKKLAPLVCIAGNTNVLAIAPTRSGKGVGMVIPTAVNFPWSVIFFDPKGELFNITSGFRAKFSIVLKFAPKNPDKNTVCFNPLDEVHRDNRIVSDVDLVIQNLFEEAKGGETSNSQFFNENAKDMIKTTILHILTADISEYEDKKNLPGVFEIMSLAAKPGNSNSGDEDDEEEQRPGDKLFNEMFETKHLLNGEEAPWLHTIIEAGAGRMLQMNPKVRSDVFSTVFSKLQLFSDPLIAHATGHSDFRLDDFVTSEIPISLYLVVPFAHVDVIAPVFKLLINFMLRRFSDGETSYGEVKLKNRLLFMLDEFPVLGNFPFLVKTMGILAGYGINFFLICQGLNQLVDIYGQNHPFLDHCKTLCIYAPGKIEDAKAFTEAIGKESVTKENMSVSGSRFAVALNNLNASSQEVARDLMNPDELMHLPPTEALVMNQNMPSYIAKKVVYYNDPRFRTKAYSLRNNKDWLRIKWFFNPVFVLQIGKKQIRLGYPRLRTTTYKIVMPDGKIYWRYRETGNARKGWIIPFTKRSRMMYTGYMPLTEIESLKNELKSLPSYQENLKKKELQDFNEKKDGVTKEKILSTNNDENFNIIDYLESYSDTEEVSPYQGEILDGEPPPTTVPLTPDIFATDFK</sequence>
<evidence type="ECO:0000256" key="6">
    <source>
        <dbReference type="ARBA" id="ARBA00023136"/>
    </source>
</evidence>
<dbReference type="PANTHER" id="PTHR37937:SF1">
    <property type="entry name" value="CONJUGATIVE TRANSFER: DNA TRANSPORT"/>
    <property type="match status" value="1"/>
</dbReference>
<comment type="subcellular location">
    <subcellularLocation>
        <location evidence="1">Cell membrane</location>
        <topology evidence="1">Multi-pass membrane protein</topology>
    </subcellularLocation>
</comment>
<dbReference type="InterPro" id="IPR027417">
    <property type="entry name" value="P-loop_NTPase"/>
</dbReference>
<dbReference type="CDD" id="cd01127">
    <property type="entry name" value="TrwB_TraG_TraD_VirD4"/>
    <property type="match status" value="2"/>
</dbReference>
<name>A0A9D9HNL0_9SPIR</name>
<accession>A0A9D9HNL0</accession>
<feature type="transmembrane region" description="Helical" evidence="8">
    <location>
        <begin position="72"/>
        <end position="89"/>
    </location>
</feature>
<evidence type="ECO:0000256" key="4">
    <source>
        <dbReference type="ARBA" id="ARBA00022692"/>
    </source>
</evidence>
<dbReference type="GO" id="GO:0005886">
    <property type="term" value="C:plasma membrane"/>
    <property type="evidence" value="ECO:0007669"/>
    <property type="project" value="UniProtKB-SubCell"/>
</dbReference>
<dbReference type="SUPFAM" id="SSF52540">
    <property type="entry name" value="P-loop containing nucleoside triphosphate hydrolases"/>
    <property type="match status" value="1"/>
</dbReference>
<keyword evidence="3" id="KW-1003">Cell membrane</keyword>